<accession>A0AB38BI17</accession>
<sequence length="278" mass="32598">MAGWIKLYRELGDKPIWLESTSDQRSVLMALLMMVNYEPNKWEWQGKQYECMPGQVITSLPKIAERSGKGVSIQNVRTALKRFEKLGFLTDESTNKNRLITIVNWAIYQGSDDEPNRQTNKQLTGNQQATNRQLTAIKNIRTKEEKNKEVKDIVEQKPDDPIPYREIIDYLNQQTGKSFRHSAAANKKLIKARWNEGYTTDQFKRVIDNKCQDWIHDSKMNQYLQPSTLFAGKFDRYLNQRNRTINTKSVSAEEERILELSRQRMDAMEMITDDSEFF</sequence>
<protein>
    <recommendedName>
        <fullName evidence="1">Phage conserved hypothetical protein C-terminal domain-containing protein</fullName>
    </recommendedName>
</protein>
<comment type="caution">
    <text evidence="3">The sequence shown here is derived from an EMBL/GenBank/DDBJ whole genome shotgun (WGS) entry which is preliminary data.</text>
</comment>
<dbReference type="Proteomes" id="UP000195947">
    <property type="component" value="Unassembled WGS sequence"/>
</dbReference>
<feature type="domain" description="Phage conserved hypothetical protein C-terminal" evidence="1">
    <location>
        <begin position="167"/>
        <end position="239"/>
    </location>
</feature>
<organism evidence="3 5">
    <name type="scientific">Trichococcus flocculiformis</name>
    <dbReference type="NCBI Taxonomy" id="82803"/>
    <lineage>
        <taxon>Bacteria</taxon>
        <taxon>Bacillati</taxon>
        <taxon>Bacillota</taxon>
        <taxon>Bacilli</taxon>
        <taxon>Lactobacillales</taxon>
        <taxon>Carnobacteriaceae</taxon>
        <taxon>Trichococcus</taxon>
    </lineage>
</organism>
<name>A0AB38BI17_9LACT</name>
<dbReference type="Proteomes" id="UP000199686">
    <property type="component" value="Unassembled WGS sequence"/>
</dbReference>
<dbReference type="AlphaFoldDB" id="A0AB38BI17"/>
<dbReference type="NCBIfam" id="TIGR02220">
    <property type="entry name" value="phg_TIGR02220"/>
    <property type="match status" value="1"/>
</dbReference>
<dbReference type="EMBL" id="FOQC01000016">
    <property type="protein sequence ID" value="SFH80629.1"/>
    <property type="molecule type" value="Genomic_DNA"/>
</dbReference>
<proteinExistence type="predicted"/>
<reference evidence="3 5" key="2">
    <citation type="submission" date="2016-10" db="EMBL/GenBank/DDBJ databases">
        <authorList>
            <person name="Varghese N."/>
            <person name="Submissions S."/>
        </authorList>
    </citation>
    <scope>NUCLEOTIDE SEQUENCE [LARGE SCALE GENOMIC DNA]</scope>
    <source>
        <strain evidence="3 5">DSM 2094</strain>
    </source>
</reference>
<evidence type="ECO:0000313" key="3">
    <source>
        <dbReference type="EMBL" id="SFH80629.1"/>
    </source>
</evidence>
<dbReference type="EMBL" id="FJMZ01000007">
    <property type="protein sequence ID" value="CZQ88217.1"/>
    <property type="molecule type" value="Genomic_DNA"/>
</dbReference>
<gene>
    <name evidence="3" type="ORF">SAMN04488507_101639</name>
    <name evidence="2" type="ORF">TFLO_957</name>
</gene>
<dbReference type="InterPro" id="IPR011741">
    <property type="entry name" value="Phg_2220_C"/>
</dbReference>
<evidence type="ECO:0000259" key="1">
    <source>
        <dbReference type="Pfam" id="PF09524"/>
    </source>
</evidence>
<reference evidence="2 4" key="1">
    <citation type="submission" date="2016-02" db="EMBL/GenBank/DDBJ databases">
        <authorList>
            <person name="Strepis N."/>
        </authorList>
    </citation>
    <scope>NUCLEOTIDE SEQUENCE [LARGE SCALE GENOMIC DNA]</scope>
    <source>
        <strain evidence="2">Trichococcus flocculiformis</strain>
    </source>
</reference>
<evidence type="ECO:0000313" key="5">
    <source>
        <dbReference type="Proteomes" id="UP000199686"/>
    </source>
</evidence>
<keyword evidence="4" id="KW-1185">Reference proteome</keyword>
<dbReference type="Pfam" id="PF09524">
    <property type="entry name" value="Phg_2220_C"/>
    <property type="match status" value="1"/>
</dbReference>
<evidence type="ECO:0000313" key="4">
    <source>
        <dbReference type="Proteomes" id="UP000195947"/>
    </source>
</evidence>
<evidence type="ECO:0000313" key="2">
    <source>
        <dbReference type="EMBL" id="CZQ88217.1"/>
    </source>
</evidence>